<accession>A0A6A5S8J8</accession>
<evidence type="ECO:0000256" key="1">
    <source>
        <dbReference type="SAM" id="SignalP"/>
    </source>
</evidence>
<dbReference type="RefSeq" id="XP_033454085.1">
    <property type="nucleotide sequence ID" value="XM_033590492.1"/>
</dbReference>
<protein>
    <submittedName>
        <fullName evidence="2">Uncharacterized protein</fullName>
    </submittedName>
</protein>
<name>A0A6A5S8J8_9PLEO</name>
<feature type="signal peptide" evidence="1">
    <location>
        <begin position="1"/>
        <end position="26"/>
    </location>
</feature>
<gene>
    <name evidence="2" type="ORF">M421DRAFT_414891</name>
</gene>
<evidence type="ECO:0000313" key="3">
    <source>
        <dbReference type="Proteomes" id="UP000800082"/>
    </source>
</evidence>
<reference evidence="2" key="1">
    <citation type="journal article" date="2020" name="Stud. Mycol.">
        <title>101 Dothideomycetes genomes: a test case for predicting lifestyles and emergence of pathogens.</title>
        <authorList>
            <person name="Haridas S."/>
            <person name="Albert R."/>
            <person name="Binder M."/>
            <person name="Bloem J."/>
            <person name="Labutti K."/>
            <person name="Salamov A."/>
            <person name="Andreopoulos B."/>
            <person name="Baker S."/>
            <person name="Barry K."/>
            <person name="Bills G."/>
            <person name="Bluhm B."/>
            <person name="Cannon C."/>
            <person name="Castanera R."/>
            <person name="Culley D."/>
            <person name="Daum C."/>
            <person name="Ezra D."/>
            <person name="Gonzalez J."/>
            <person name="Henrissat B."/>
            <person name="Kuo A."/>
            <person name="Liang C."/>
            <person name="Lipzen A."/>
            <person name="Lutzoni F."/>
            <person name="Magnuson J."/>
            <person name="Mondo S."/>
            <person name="Nolan M."/>
            <person name="Ohm R."/>
            <person name="Pangilinan J."/>
            <person name="Park H.-J."/>
            <person name="Ramirez L."/>
            <person name="Alfaro M."/>
            <person name="Sun H."/>
            <person name="Tritt A."/>
            <person name="Yoshinaga Y."/>
            <person name="Zwiers L.-H."/>
            <person name="Turgeon B."/>
            <person name="Goodwin S."/>
            <person name="Spatafora J."/>
            <person name="Crous P."/>
            <person name="Grigoriev I."/>
        </authorList>
    </citation>
    <scope>NUCLEOTIDE SEQUENCE</scope>
    <source>
        <strain evidence="2">CBS 183.55</strain>
    </source>
</reference>
<sequence>MGTLVLRLPTFTRLATFMLLLSPIFAQNDPVISNSNATTTPTSCPLHIHQDFNPDAPINSTGSVNMHWNALMMDPARNDWIFTLMYNETRNRQAPHVVFDTQHKLQSYISAPEASEAQACIHMFGGLNATSSSSELNGCDGVLDDACFNFLGNATFSSGCSLPEPRLKWLEDLREVCGTDVATSLASTSNAQDLTNRTCTIDHPPGSTVPDHYRTWAAMGRGFTERNVDIDPSSFVWYDTYVRQTVPFLVTANFLGGVTETQVVCVAPKEVVDGGRVPARTSVASLSWRSSSLVAVAVAVVANAVGTLA</sequence>
<proteinExistence type="predicted"/>
<dbReference type="GeneID" id="54348160"/>
<organism evidence="2 3">
    <name type="scientific">Didymella exigua CBS 183.55</name>
    <dbReference type="NCBI Taxonomy" id="1150837"/>
    <lineage>
        <taxon>Eukaryota</taxon>
        <taxon>Fungi</taxon>
        <taxon>Dikarya</taxon>
        <taxon>Ascomycota</taxon>
        <taxon>Pezizomycotina</taxon>
        <taxon>Dothideomycetes</taxon>
        <taxon>Pleosporomycetidae</taxon>
        <taxon>Pleosporales</taxon>
        <taxon>Pleosporineae</taxon>
        <taxon>Didymellaceae</taxon>
        <taxon>Didymella</taxon>
    </lineage>
</organism>
<feature type="chain" id="PRO_5025417732" evidence="1">
    <location>
        <begin position="27"/>
        <end position="309"/>
    </location>
</feature>
<evidence type="ECO:0000313" key="2">
    <source>
        <dbReference type="EMBL" id="KAF1933837.1"/>
    </source>
</evidence>
<dbReference type="AlphaFoldDB" id="A0A6A5S8J8"/>
<dbReference type="Proteomes" id="UP000800082">
    <property type="component" value="Unassembled WGS sequence"/>
</dbReference>
<keyword evidence="3" id="KW-1185">Reference proteome</keyword>
<keyword evidence="1" id="KW-0732">Signal</keyword>
<dbReference type="OrthoDB" id="5132818at2759"/>
<dbReference type="EMBL" id="ML978956">
    <property type="protein sequence ID" value="KAF1933837.1"/>
    <property type="molecule type" value="Genomic_DNA"/>
</dbReference>